<name>A0A507FL96_9FUNG</name>
<evidence type="ECO:0000313" key="3">
    <source>
        <dbReference type="Proteomes" id="UP000320333"/>
    </source>
</evidence>
<gene>
    <name evidence="2" type="ORF">CcCBS67573_g02268</name>
</gene>
<protein>
    <recommendedName>
        <fullName evidence="1">FAD dependent oxidoreductase domain-containing protein</fullName>
    </recommendedName>
</protein>
<proteinExistence type="predicted"/>
<keyword evidence="3" id="KW-1185">Reference proteome</keyword>
<dbReference type="PANTHER" id="PTHR13847:SF150">
    <property type="entry name" value="OXIDOREDUCTASE TDA3-RELATED"/>
    <property type="match status" value="1"/>
</dbReference>
<dbReference type="InterPro" id="IPR006076">
    <property type="entry name" value="FAD-dep_OxRdtase"/>
</dbReference>
<feature type="domain" description="FAD dependent oxidoreductase" evidence="1">
    <location>
        <begin position="2"/>
        <end position="346"/>
    </location>
</feature>
<dbReference type="EMBL" id="QEAP01000046">
    <property type="protein sequence ID" value="TPX76480.1"/>
    <property type="molecule type" value="Genomic_DNA"/>
</dbReference>
<reference evidence="2 3" key="1">
    <citation type="journal article" date="2019" name="Sci. Rep.">
        <title>Comparative genomics of chytrid fungi reveal insights into the obligate biotrophic and pathogenic lifestyle of Synchytrium endobioticum.</title>
        <authorList>
            <person name="van de Vossenberg B.T.L.H."/>
            <person name="Warris S."/>
            <person name="Nguyen H.D.T."/>
            <person name="van Gent-Pelzer M.P.E."/>
            <person name="Joly D.L."/>
            <person name="van de Geest H.C."/>
            <person name="Bonants P.J.M."/>
            <person name="Smith D.S."/>
            <person name="Levesque C.A."/>
            <person name="van der Lee T.A.J."/>
        </authorList>
    </citation>
    <scope>NUCLEOTIDE SEQUENCE [LARGE SCALE GENOMIC DNA]</scope>
    <source>
        <strain evidence="2 3">CBS 675.73</strain>
    </source>
</reference>
<dbReference type="SUPFAM" id="SSF51905">
    <property type="entry name" value="FAD/NAD(P)-binding domain"/>
    <property type="match status" value="1"/>
</dbReference>
<dbReference type="Proteomes" id="UP000320333">
    <property type="component" value="Unassembled WGS sequence"/>
</dbReference>
<comment type="caution">
    <text evidence="2">The sequence shown here is derived from an EMBL/GenBank/DDBJ whole genome shotgun (WGS) entry which is preliminary data.</text>
</comment>
<dbReference type="GO" id="GO:0005737">
    <property type="term" value="C:cytoplasm"/>
    <property type="evidence" value="ECO:0007669"/>
    <property type="project" value="TreeGrafter"/>
</dbReference>
<evidence type="ECO:0000259" key="1">
    <source>
        <dbReference type="Pfam" id="PF01266"/>
    </source>
</evidence>
<dbReference type="PANTHER" id="PTHR13847">
    <property type="entry name" value="SARCOSINE DEHYDROGENASE-RELATED"/>
    <property type="match status" value="1"/>
</dbReference>
<dbReference type="STRING" id="246404.A0A507FL96"/>
<dbReference type="OrthoDB" id="498204at2759"/>
<dbReference type="Gene3D" id="3.30.9.10">
    <property type="entry name" value="D-Amino Acid Oxidase, subunit A, domain 2"/>
    <property type="match status" value="1"/>
</dbReference>
<evidence type="ECO:0000313" key="2">
    <source>
        <dbReference type="EMBL" id="TPX76480.1"/>
    </source>
</evidence>
<organism evidence="2 3">
    <name type="scientific">Chytriomyces confervae</name>
    <dbReference type="NCBI Taxonomy" id="246404"/>
    <lineage>
        <taxon>Eukaryota</taxon>
        <taxon>Fungi</taxon>
        <taxon>Fungi incertae sedis</taxon>
        <taxon>Chytridiomycota</taxon>
        <taxon>Chytridiomycota incertae sedis</taxon>
        <taxon>Chytridiomycetes</taxon>
        <taxon>Chytridiales</taxon>
        <taxon>Chytriomycetaceae</taxon>
        <taxon>Chytriomyces</taxon>
    </lineage>
</organism>
<sequence length="365" mass="39096">MYLILGAGISGVCTAFYLSQLDPESEIVVVDSEGCVAGCASGKAGGFLARDWPRSQLSRKSFDLHAELASTLEGPTKWLYRRVDTYSANLVDDTQADDKSSNSTLDWIHAATKPSKIGSTTNTAQVHPRLFCEALFARSKASLLHASVCDLVASDGVATGVTVRDNDGQMRTINASHVVVALGPWCDYLVREKWGIPIREVGGQIGHSIVFQSDSQHPIPAHCLFTEMNKMEGPEVYPRSDGSIYMCGGGSSLGDESSIDDLLPASPALVKPSERAISKLMQLSDSLFGSNRMKDTVVKQACFLPVSEKGALIGRIAGFSNLYIGTGNAVWGILNGPATGLALAELILYGESRCVGLSRYNPMEK</sequence>
<accession>A0A507FL96</accession>
<dbReference type="Gene3D" id="3.50.50.60">
    <property type="entry name" value="FAD/NAD(P)-binding domain"/>
    <property type="match status" value="1"/>
</dbReference>
<dbReference type="AlphaFoldDB" id="A0A507FL96"/>
<dbReference type="InterPro" id="IPR036188">
    <property type="entry name" value="FAD/NAD-bd_sf"/>
</dbReference>
<dbReference type="Pfam" id="PF01266">
    <property type="entry name" value="DAO"/>
    <property type="match status" value="1"/>
</dbReference>